<evidence type="ECO:0000313" key="7">
    <source>
        <dbReference type="Proteomes" id="UP000249902"/>
    </source>
</evidence>
<dbReference type="Pfam" id="PF13899">
    <property type="entry name" value="Thioredoxin_7"/>
    <property type="match status" value="1"/>
</dbReference>
<dbReference type="AlphaFoldDB" id="A0A250F4G3"/>
<evidence type="ECO:0000259" key="1">
    <source>
        <dbReference type="PROSITE" id="PS51352"/>
    </source>
</evidence>
<evidence type="ECO:0000313" key="6">
    <source>
        <dbReference type="Proteomes" id="UP000217334"/>
    </source>
</evidence>
<dbReference type="EMBL" id="UAVP01000010">
    <property type="protein sequence ID" value="SQA76487.1"/>
    <property type="molecule type" value="Genomic_DNA"/>
</dbReference>
<proteinExistence type="predicted"/>
<dbReference type="PROSITE" id="PS51352">
    <property type="entry name" value="THIOREDOXIN_2"/>
    <property type="match status" value="1"/>
</dbReference>
<feature type="domain" description="Thioredoxin" evidence="1">
    <location>
        <begin position="28"/>
        <end position="162"/>
    </location>
</feature>
<evidence type="ECO:0000313" key="3">
    <source>
        <dbReference type="EMBL" id="ATA85390.1"/>
    </source>
</evidence>
<reference evidence="2" key="1">
    <citation type="journal article" date="2017" name="Genome Announc.">
        <title>Twelve Complete Reference Genomes of Clinical Isolates in the Capnocytophaga Genus.</title>
        <authorList>
            <person name="Villarma A."/>
            <person name="Gulvik C.A."/>
            <person name="Rowe L.A."/>
            <person name="Sheth M."/>
            <person name="Juieng P."/>
            <person name="Nicholson A.C."/>
            <person name="Loparev V.N."/>
            <person name="McQuiston J.R."/>
        </authorList>
    </citation>
    <scope>NUCLEOTIDE SEQUENCE</scope>
    <source>
        <strain evidence="2">H4486</strain>
        <strain evidence="3">KC1668</strain>
    </source>
</reference>
<accession>A0A250F4G3</accession>
<dbReference type="InterPro" id="IPR036249">
    <property type="entry name" value="Thioredoxin-like_sf"/>
</dbReference>
<sequence length="162" mass="18796">MKKIIFIALLCWTGTTINAQSSEEVQKERAGYEQPYHPEEDGDMRINQLLKQAKKEGKKVLVQIGGNWCVWCLRFNHLVTTTPELKQILNKKYIYYHLNYSPENKNEKAFKKYGNPGEQYGYPAFLILSAKGEVLFTQKSEDLEDGKGYDPKKVKKFLQGRL</sequence>
<evidence type="ECO:0000313" key="2">
    <source>
        <dbReference type="EMBL" id="ATA78866.1"/>
    </source>
</evidence>
<protein>
    <submittedName>
        <fullName evidence="4">Thiol:disulfide interchange protein</fullName>
    </submittedName>
    <submittedName>
        <fullName evidence="2">Thioredoxin family protein</fullName>
    </submittedName>
</protein>
<dbReference type="KEGG" id="cspu:CGC55_13155"/>
<reference evidence="5 6" key="2">
    <citation type="submission" date="2017-06" db="EMBL/GenBank/DDBJ databases">
        <title>Capnocytophaga spp. assemblies.</title>
        <authorList>
            <person name="Gulvik C.A."/>
        </authorList>
    </citation>
    <scope>NUCLEOTIDE SEQUENCE [LARGE SCALE GENOMIC DNA]</scope>
    <source>
        <strain evidence="6">H4486</strain>
        <strain evidence="5">KC1668</strain>
    </source>
</reference>
<dbReference type="RefSeq" id="WP_002681012.1">
    <property type="nucleotide sequence ID" value="NZ_CALGFZ010000015.1"/>
</dbReference>
<evidence type="ECO:0000313" key="5">
    <source>
        <dbReference type="Proteomes" id="UP000217301"/>
    </source>
</evidence>
<dbReference type="EMBL" id="CP022385">
    <property type="protein sequence ID" value="ATA85390.1"/>
    <property type="molecule type" value="Genomic_DNA"/>
</dbReference>
<evidence type="ECO:0000313" key="4">
    <source>
        <dbReference type="EMBL" id="SQA76487.1"/>
    </source>
</evidence>
<organism evidence="2 6">
    <name type="scientific">Capnocytophaga sputigena</name>
    <dbReference type="NCBI Taxonomy" id="1019"/>
    <lineage>
        <taxon>Bacteria</taxon>
        <taxon>Pseudomonadati</taxon>
        <taxon>Bacteroidota</taxon>
        <taxon>Flavobacteriia</taxon>
        <taxon>Flavobacteriales</taxon>
        <taxon>Flavobacteriaceae</taxon>
        <taxon>Capnocytophaga</taxon>
    </lineage>
</organism>
<dbReference type="OrthoDB" id="195735at2"/>
<dbReference type="SUPFAM" id="SSF52833">
    <property type="entry name" value="Thioredoxin-like"/>
    <property type="match status" value="1"/>
</dbReference>
<gene>
    <name evidence="3" type="ORF">CGC55_13155</name>
    <name evidence="2" type="ORF">CGC59_03880</name>
    <name evidence="4" type="ORF">NCTC11653_02412</name>
</gene>
<keyword evidence="5" id="KW-1185">Reference proteome</keyword>
<dbReference type="InterPro" id="IPR013766">
    <property type="entry name" value="Thioredoxin_domain"/>
</dbReference>
<dbReference type="eggNOG" id="COG0526">
    <property type="taxonomic scope" value="Bacteria"/>
</dbReference>
<dbReference type="Proteomes" id="UP000217301">
    <property type="component" value="Chromosome"/>
</dbReference>
<dbReference type="Proteomes" id="UP000249902">
    <property type="component" value="Unassembled WGS sequence"/>
</dbReference>
<dbReference type="STRING" id="553177.CAPSP0001_2457"/>
<reference evidence="4 7" key="3">
    <citation type="submission" date="2018-06" db="EMBL/GenBank/DDBJ databases">
        <authorList>
            <consortium name="Pathogen Informatics"/>
            <person name="Doyle S."/>
        </authorList>
    </citation>
    <scope>NUCLEOTIDE SEQUENCE [LARGE SCALE GENOMIC DNA]</scope>
    <source>
        <strain evidence="4 7">NCTC11653</strain>
    </source>
</reference>
<name>A0A250F4G3_CAPSP</name>
<dbReference type="EMBL" id="CP022383">
    <property type="protein sequence ID" value="ATA78866.1"/>
    <property type="molecule type" value="Genomic_DNA"/>
</dbReference>
<dbReference type="Proteomes" id="UP000217334">
    <property type="component" value="Chromosome"/>
</dbReference>
<dbReference type="Gene3D" id="3.40.30.10">
    <property type="entry name" value="Glutaredoxin"/>
    <property type="match status" value="1"/>
</dbReference>